<proteinExistence type="predicted"/>
<dbReference type="Proteomes" id="UP001167831">
    <property type="component" value="Unassembled WGS sequence"/>
</dbReference>
<organism evidence="4 6">
    <name type="scientific">Leyella lascolaii</name>
    <dbReference type="NCBI Taxonomy" id="1776379"/>
    <lineage>
        <taxon>Bacteria</taxon>
        <taxon>Pseudomonadati</taxon>
        <taxon>Bacteroidota</taxon>
        <taxon>Bacteroidia</taxon>
        <taxon>Bacteroidales</taxon>
        <taxon>Prevotellaceae</taxon>
        <taxon>Leyella</taxon>
    </lineage>
</organism>
<dbReference type="Gene3D" id="3.30.1370.110">
    <property type="match status" value="1"/>
</dbReference>
<name>A0AAW7JW20_9BACT</name>
<dbReference type="InterPro" id="IPR018598">
    <property type="entry name" value="DUF2027"/>
</dbReference>
<dbReference type="PROSITE" id="PS50828">
    <property type="entry name" value="SMR"/>
    <property type="match status" value="1"/>
</dbReference>
<evidence type="ECO:0000313" key="6">
    <source>
        <dbReference type="Proteomes" id="UP001168478"/>
    </source>
</evidence>
<feature type="domain" description="Smr" evidence="2">
    <location>
        <begin position="316"/>
        <end position="380"/>
    </location>
</feature>
<evidence type="ECO:0000256" key="1">
    <source>
        <dbReference type="SAM" id="MobiDB-lite"/>
    </source>
</evidence>
<dbReference type="EMBL" id="JAUEIE010000016">
    <property type="protein sequence ID" value="MDN0023687.1"/>
    <property type="molecule type" value="Genomic_DNA"/>
</dbReference>
<comment type="caution">
    <text evidence="4">The sequence shown here is derived from an EMBL/GenBank/DDBJ whole genome shotgun (WGS) entry which is preliminary data.</text>
</comment>
<dbReference type="RefSeq" id="WP_289826166.1">
    <property type="nucleotide sequence ID" value="NZ_JAUEIE010000016.1"/>
</dbReference>
<keyword evidence="5" id="KW-1185">Reference proteome</keyword>
<dbReference type="Proteomes" id="UP001168478">
    <property type="component" value="Unassembled WGS sequence"/>
</dbReference>
<reference evidence="4" key="1">
    <citation type="submission" date="2023-06" db="EMBL/GenBank/DDBJ databases">
        <authorList>
            <person name="Zeman M."/>
            <person name="Kubasova T."/>
            <person name="Jahodarova E."/>
            <person name="Nykrynova M."/>
            <person name="Rychlik I."/>
        </authorList>
    </citation>
    <scope>NUCLEOTIDE SEQUENCE</scope>
    <source>
        <strain evidence="4">ET15</strain>
        <strain evidence="3">ET37</strain>
    </source>
</reference>
<dbReference type="InterPro" id="IPR002625">
    <property type="entry name" value="Smr_dom"/>
</dbReference>
<sequence>MKIGDKVRFLSETGGGRIAGFKGNIVLVEDEDGFQIPTPINNVVLVGDKENYDSKNIIKRESLNRTENVHSRSNINDFAAEQNYAKDITENVAHNKAEVEERSGGDVLNCYIAFVPKDAKSFTTTAFDVYIVNDSNYFIQYSYCTAEGANWVLHSADELEPNTKKYIEDFERESLNDYDRISIQLFAYKRSKSFMLKPTVETQFRLDKVKFYKLHTFRENDFFDEAALLLPIVENDKTTRPLVVDAQQLKKEMFSSSSDDSSPKDTYARRYEDGKKGNPFLNKRKNDDIVVVDLHANSLLDTTAGMSSSDILSYQIEKFHEVLDKYKSEKGRRIVFIHGKGEGVLRHAIVHELQYKYKKYQYQDASFLEYGYGATQVTIR</sequence>
<dbReference type="InterPro" id="IPR036063">
    <property type="entry name" value="Smr_dom_sf"/>
</dbReference>
<dbReference type="Pfam" id="PF09640">
    <property type="entry name" value="DUF2027"/>
    <property type="match status" value="1"/>
</dbReference>
<dbReference type="AlphaFoldDB" id="A0AAW7JW20"/>
<evidence type="ECO:0000259" key="2">
    <source>
        <dbReference type="PROSITE" id="PS50828"/>
    </source>
</evidence>
<gene>
    <name evidence="3" type="ORF">QVN81_11770</name>
    <name evidence="4" type="ORF">QVN84_10935</name>
</gene>
<dbReference type="SUPFAM" id="SSF158949">
    <property type="entry name" value="Smr-associated domain-like"/>
    <property type="match status" value="1"/>
</dbReference>
<evidence type="ECO:0000313" key="3">
    <source>
        <dbReference type="EMBL" id="MDN0023687.1"/>
    </source>
</evidence>
<evidence type="ECO:0000313" key="5">
    <source>
        <dbReference type="Proteomes" id="UP001167831"/>
    </source>
</evidence>
<accession>A0AAW7JW20</accession>
<dbReference type="InterPro" id="IPR036781">
    <property type="entry name" value="Smr_assoc-like_sf"/>
</dbReference>
<protein>
    <submittedName>
        <fullName evidence="4">DUF2027 domain-containing protein</fullName>
    </submittedName>
</protein>
<dbReference type="Gene3D" id="2.60.40.1600">
    <property type="entry name" value="Smr-associated-like"/>
    <property type="match status" value="1"/>
</dbReference>
<dbReference type="EMBL" id="JAUEIF010000011">
    <property type="protein sequence ID" value="MDN0026030.1"/>
    <property type="molecule type" value="Genomic_DNA"/>
</dbReference>
<feature type="region of interest" description="Disordered" evidence="1">
    <location>
        <begin position="254"/>
        <end position="273"/>
    </location>
</feature>
<feature type="compositionally biased region" description="Basic and acidic residues" evidence="1">
    <location>
        <begin position="261"/>
        <end position="273"/>
    </location>
</feature>
<dbReference type="Pfam" id="PF01713">
    <property type="entry name" value="Smr"/>
    <property type="match status" value="1"/>
</dbReference>
<evidence type="ECO:0000313" key="4">
    <source>
        <dbReference type="EMBL" id="MDN0026030.1"/>
    </source>
</evidence>
<reference evidence="4" key="2">
    <citation type="submission" date="2023-08" db="EMBL/GenBank/DDBJ databases">
        <title>Identification and characterization of horizontal gene transfer across gut microbiota members of farm animals based on homology search.</title>
        <authorList>
            <person name="Schwarzerova J."/>
            <person name="Nykrynova M."/>
            <person name="Jureckova K."/>
            <person name="Cejkova D."/>
            <person name="Rychlik I."/>
        </authorList>
    </citation>
    <scope>NUCLEOTIDE SEQUENCE</scope>
    <source>
        <strain evidence="4">ET15</strain>
        <strain evidence="3">ET37</strain>
    </source>
</reference>